<organism evidence="2 3">
    <name type="scientific">Pseudomonas prosekii</name>
    <dbReference type="NCBI Taxonomy" id="1148509"/>
    <lineage>
        <taxon>Bacteria</taxon>
        <taxon>Pseudomonadati</taxon>
        <taxon>Pseudomonadota</taxon>
        <taxon>Gammaproteobacteria</taxon>
        <taxon>Pseudomonadales</taxon>
        <taxon>Pseudomonadaceae</taxon>
        <taxon>Pseudomonas</taxon>
    </lineage>
</organism>
<proteinExistence type="predicted"/>
<accession>A0A1H2BC01</accession>
<reference evidence="2 3" key="1">
    <citation type="submission" date="2016-10" db="EMBL/GenBank/DDBJ databases">
        <authorList>
            <person name="de Groot N.N."/>
        </authorList>
    </citation>
    <scope>NUCLEOTIDE SEQUENCE [LARGE SCALE GENOMIC DNA]</scope>
    <source>
        <strain evidence="2 3">LMG 26867</strain>
    </source>
</reference>
<protein>
    <submittedName>
        <fullName evidence="2">Uncharacterized protein</fullName>
    </submittedName>
</protein>
<dbReference type="EMBL" id="QFAW01000045">
    <property type="protein sequence ID" value="PWE40416.1"/>
    <property type="molecule type" value="Genomic_DNA"/>
</dbReference>
<sequence>MTASEDLMDWNSRWRIANGVVWCRTCHARQPEVERPAAFAHSPGCGRAQERCDPWDELDGICKKFDDGV</sequence>
<evidence type="ECO:0000313" key="4">
    <source>
        <dbReference type="Proteomes" id="UP000245056"/>
    </source>
</evidence>
<dbReference type="Proteomes" id="UP000245056">
    <property type="component" value="Unassembled WGS sequence"/>
</dbReference>
<reference evidence="1 4" key="2">
    <citation type="submission" date="2018-05" db="EMBL/GenBank/DDBJ databases">
        <title>Genome sequences of two Antarctic strains of Pseudomonas prosekii: insights into adaptation to extreme conditions.</title>
        <authorList>
            <person name="Snopkova K."/>
            <person name="Dufkova K."/>
            <person name="Cejkova D."/>
            <person name="Sedlacek I."/>
            <person name="Smajs D."/>
        </authorList>
    </citation>
    <scope>NUCLEOTIDE SEQUENCE [LARGE SCALE GENOMIC DNA]</scope>
    <source>
        <strain evidence="1 4">P2673</strain>
    </source>
</reference>
<dbReference type="EMBL" id="LT629762">
    <property type="protein sequence ID" value="SDT55795.1"/>
    <property type="molecule type" value="Genomic_DNA"/>
</dbReference>
<dbReference type="Proteomes" id="UP000198481">
    <property type="component" value="Chromosome I"/>
</dbReference>
<dbReference type="AlphaFoldDB" id="A0A1H2BC01"/>
<gene>
    <name evidence="1" type="ORF">C9I49_24005</name>
    <name evidence="2" type="ORF">SAMN05216222_5079</name>
</gene>
<name>A0A1H2BC01_9PSED</name>
<evidence type="ECO:0000313" key="1">
    <source>
        <dbReference type="EMBL" id="PWE40416.1"/>
    </source>
</evidence>
<dbReference type="STRING" id="1148509.SAMN05216222_5079"/>
<evidence type="ECO:0000313" key="2">
    <source>
        <dbReference type="EMBL" id="SDT55795.1"/>
    </source>
</evidence>
<evidence type="ECO:0000313" key="3">
    <source>
        <dbReference type="Proteomes" id="UP000198481"/>
    </source>
</evidence>